<evidence type="ECO:0000256" key="8">
    <source>
        <dbReference type="SAM" id="MobiDB-lite"/>
    </source>
</evidence>
<protein>
    <submittedName>
        <fullName evidence="10">Eight transmembrane protein EpsH</fullName>
    </submittedName>
</protein>
<evidence type="ECO:0000256" key="2">
    <source>
        <dbReference type="ARBA" id="ARBA00022475"/>
    </source>
</evidence>
<dbReference type="KEGG" id="dvl:Dvul_3054"/>
<keyword evidence="2" id="KW-1003">Cell membrane</keyword>
<evidence type="ECO:0000256" key="5">
    <source>
        <dbReference type="ARBA" id="ARBA00022801"/>
    </source>
</evidence>
<name>A0A0H3ADU3_NITV4</name>
<dbReference type="NCBIfam" id="TIGR04178">
    <property type="entry name" value="exo_archaeo"/>
    <property type="match status" value="1"/>
</dbReference>
<keyword evidence="10" id="KW-0614">Plasmid</keyword>
<evidence type="ECO:0000256" key="6">
    <source>
        <dbReference type="ARBA" id="ARBA00022989"/>
    </source>
</evidence>
<dbReference type="InterPro" id="IPR019127">
    <property type="entry name" value="Exosortase"/>
</dbReference>
<feature type="transmembrane region" description="Helical" evidence="9">
    <location>
        <begin position="12"/>
        <end position="30"/>
    </location>
</feature>
<geneLocation type="plasmid" evidence="10 11">
    <name>pDVUL01</name>
</geneLocation>
<dbReference type="RefSeq" id="WP_011787339.1">
    <property type="nucleotide sequence ID" value="NC_008741.1"/>
</dbReference>
<dbReference type="EMBL" id="CP000528">
    <property type="protein sequence ID" value="ABM30065.1"/>
    <property type="molecule type" value="Genomic_DNA"/>
</dbReference>
<feature type="transmembrane region" description="Helical" evidence="9">
    <location>
        <begin position="188"/>
        <end position="206"/>
    </location>
</feature>
<dbReference type="InterPro" id="IPR026392">
    <property type="entry name" value="Exo/Archaeosortase_dom"/>
</dbReference>
<evidence type="ECO:0000313" key="11">
    <source>
        <dbReference type="Proteomes" id="UP000009173"/>
    </source>
</evidence>
<evidence type="ECO:0000313" key="10">
    <source>
        <dbReference type="EMBL" id="ABM30065.1"/>
    </source>
</evidence>
<keyword evidence="7 9" id="KW-0472">Membrane</keyword>
<dbReference type="Proteomes" id="UP000009173">
    <property type="component" value="Plasmid pDVUL01"/>
</dbReference>
<feature type="transmembrane region" description="Helical" evidence="9">
    <location>
        <begin position="213"/>
        <end position="241"/>
    </location>
</feature>
<feature type="transmembrane region" description="Helical" evidence="9">
    <location>
        <begin position="42"/>
        <end position="60"/>
    </location>
</feature>
<dbReference type="NCBIfam" id="TIGR02602">
    <property type="entry name" value="8TM_EpsH"/>
    <property type="match status" value="1"/>
</dbReference>
<feature type="transmembrane region" description="Helical" evidence="9">
    <location>
        <begin position="72"/>
        <end position="92"/>
    </location>
</feature>
<keyword evidence="3" id="KW-0645">Protease</keyword>
<evidence type="ECO:0000256" key="3">
    <source>
        <dbReference type="ARBA" id="ARBA00022670"/>
    </source>
</evidence>
<keyword evidence="5" id="KW-0378">Hydrolase</keyword>
<dbReference type="GO" id="GO:0006508">
    <property type="term" value="P:proteolysis"/>
    <property type="evidence" value="ECO:0007669"/>
    <property type="project" value="UniProtKB-KW"/>
</dbReference>
<dbReference type="InterPro" id="IPR013426">
    <property type="entry name" value="EpsH-like"/>
</dbReference>
<feature type="transmembrane region" description="Helical" evidence="9">
    <location>
        <begin position="121"/>
        <end position="139"/>
    </location>
</feature>
<dbReference type="GO" id="GO:0005886">
    <property type="term" value="C:plasma membrane"/>
    <property type="evidence" value="ECO:0007669"/>
    <property type="project" value="UniProtKB-SubCell"/>
</dbReference>
<feature type="compositionally biased region" description="Gly residues" evidence="8">
    <location>
        <begin position="287"/>
        <end position="309"/>
    </location>
</feature>
<comment type="subcellular location">
    <subcellularLocation>
        <location evidence="1">Cell membrane</location>
        <topology evidence="1">Multi-pass membrane protein</topology>
    </subcellularLocation>
</comment>
<feature type="transmembrane region" description="Helical" evidence="9">
    <location>
        <begin position="253"/>
        <end position="274"/>
    </location>
</feature>
<keyword evidence="4 9" id="KW-0812">Transmembrane</keyword>
<evidence type="ECO:0000256" key="7">
    <source>
        <dbReference type="ARBA" id="ARBA00023136"/>
    </source>
</evidence>
<keyword evidence="6 9" id="KW-1133">Transmembrane helix</keyword>
<reference evidence="11" key="1">
    <citation type="journal article" date="2009" name="Environ. Microbiol.">
        <title>Contribution of mobile genetic elements to Desulfovibrio vulgaris genome plasticity.</title>
        <authorList>
            <person name="Walker C.B."/>
            <person name="Stolyar S."/>
            <person name="Chivian D."/>
            <person name="Pinel N."/>
            <person name="Gabster J.A."/>
            <person name="Dehal P.S."/>
            <person name="He Z."/>
            <person name="Yang Z.K."/>
            <person name="Yen H.C."/>
            <person name="Zhou J."/>
            <person name="Wall J.D."/>
            <person name="Hazen T.C."/>
            <person name="Arkin A.P."/>
            <person name="Stahl D.A."/>
        </authorList>
    </citation>
    <scope>NUCLEOTIDE SEQUENCE [LARGE SCALE GENOMIC DNA]</scope>
    <source>
        <strain evidence="11">DP4</strain>
        <plasmid evidence="11">Plasmid pDVUL01</plasmid>
    </source>
</reference>
<feature type="transmembrane region" description="Helical" evidence="9">
    <location>
        <begin position="98"/>
        <end position="114"/>
    </location>
</feature>
<dbReference type="AlphaFoldDB" id="A0A0H3ADU3"/>
<evidence type="ECO:0000256" key="4">
    <source>
        <dbReference type="ARBA" id="ARBA00022692"/>
    </source>
</evidence>
<evidence type="ECO:0000256" key="1">
    <source>
        <dbReference type="ARBA" id="ARBA00004651"/>
    </source>
</evidence>
<organism evidence="10 11">
    <name type="scientific">Nitratidesulfovibrio vulgaris (strain DP4)</name>
    <name type="common">Desulfovibrio vulgaris</name>
    <dbReference type="NCBI Taxonomy" id="391774"/>
    <lineage>
        <taxon>Bacteria</taxon>
        <taxon>Pseudomonadati</taxon>
        <taxon>Thermodesulfobacteriota</taxon>
        <taxon>Desulfovibrionia</taxon>
        <taxon>Desulfovibrionales</taxon>
        <taxon>Desulfovibrionaceae</taxon>
        <taxon>Nitratidesulfovibrio</taxon>
    </lineage>
</organism>
<gene>
    <name evidence="10" type="ordered locus">Dvul_3054</name>
</gene>
<accession>A0A0H3ADU3</accession>
<dbReference type="Pfam" id="PF09721">
    <property type="entry name" value="Exosortase_EpsH"/>
    <property type="match status" value="1"/>
</dbReference>
<dbReference type="HOGENOM" id="CLU_065975_0_0_7"/>
<sequence length="309" mass="32911" precursor="true">MTLAATFRQQPLHLLPVIAMFAVTYHAIVMRMVGDWNFDPNYSHGFLVPCLALWFAWVRWPELREAEVRPSAWGLGLLAAGLCLLVLGSVLIELFTSRASLVVLMMGTVLFLYGREAFRILLFPLAYLLFMIPLPYTVYDALALPLKGLVSFAATGGIKLLGLPVLREGNVIIFPDITLEVVDACSGLRSIMSLAALGTAFAFLFLPAGWRRWTLVLATVPIAVATNTLRVFVTGVLSWYIGKDAASGFFHDFEGLVVFAVAMALTAALGFVLARVGRGSARPDAGPGAGPDAGPGTGTGGTGGGAHVG</sequence>
<feature type="region of interest" description="Disordered" evidence="8">
    <location>
        <begin position="283"/>
        <end position="309"/>
    </location>
</feature>
<dbReference type="GO" id="GO:0008233">
    <property type="term" value="F:peptidase activity"/>
    <property type="evidence" value="ECO:0007669"/>
    <property type="project" value="UniProtKB-KW"/>
</dbReference>
<evidence type="ECO:0000256" key="9">
    <source>
        <dbReference type="SAM" id="Phobius"/>
    </source>
</evidence>
<proteinExistence type="predicted"/>